<gene>
    <name evidence="4" type="ORF">METZ01_LOCUS122824</name>
</gene>
<dbReference type="Gene3D" id="3.30.470.30">
    <property type="entry name" value="DNA ligase/mRNA capping enzyme"/>
    <property type="match status" value="1"/>
</dbReference>
<dbReference type="AlphaFoldDB" id="A0A381XZA9"/>
<proteinExistence type="inferred from homology"/>
<keyword evidence="2" id="KW-0436">Ligase</keyword>
<evidence type="ECO:0000256" key="1">
    <source>
        <dbReference type="ARBA" id="ARBA00007572"/>
    </source>
</evidence>
<dbReference type="InterPro" id="IPR012340">
    <property type="entry name" value="NA-bd_OB-fold"/>
</dbReference>
<dbReference type="Pfam" id="PF01068">
    <property type="entry name" value="DNA_ligase_A_M"/>
    <property type="match status" value="1"/>
</dbReference>
<dbReference type="Pfam" id="PF04679">
    <property type="entry name" value="DNA_ligase_A_C"/>
    <property type="match status" value="1"/>
</dbReference>
<organism evidence="4">
    <name type="scientific">marine metagenome</name>
    <dbReference type="NCBI Taxonomy" id="408172"/>
    <lineage>
        <taxon>unclassified sequences</taxon>
        <taxon>metagenomes</taxon>
        <taxon>ecological metagenomes</taxon>
    </lineage>
</organism>
<name>A0A381XZA9_9ZZZZ</name>
<dbReference type="GO" id="GO:0006281">
    <property type="term" value="P:DNA repair"/>
    <property type="evidence" value="ECO:0007669"/>
    <property type="project" value="InterPro"/>
</dbReference>
<reference evidence="4" key="1">
    <citation type="submission" date="2018-05" db="EMBL/GenBank/DDBJ databases">
        <authorList>
            <person name="Lanie J.A."/>
            <person name="Ng W.-L."/>
            <person name="Kazmierczak K.M."/>
            <person name="Andrzejewski T.M."/>
            <person name="Davidsen T.M."/>
            <person name="Wayne K.J."/>
            <person name="Tettelin H."/>
            <person name="Glass J.I."/>
            <person name="Rusch D."/>
            <person name="Podicherti R."/>
            <person name="Tsui H.-C.T."/>
            <person name="Winkler M.E."/>
        </authorList>
    </citation>
    <scope>NUCLEOTIDE SEQUENCE</scope>
</reference>
<dbReference type="InterPro" id="IPR050191">
    <property type="entry name" value="ATP-dep_DNA_ligase"/>
</dbReference>
<comment type="similarity">
    <text evidence="1">Belongs to the ATP-dependent DNA ligase family.</text>
</comment>
<evidence type="ECO:0000256" key="2">
    <source>
        <dbReference type="ARBA" id="ARBA00022598"/>
    </source>
</evidence>
<feature type="domain" description="ATP-dependent DNA ligase family profile" evidence="3">
    <location>
        <begin position="76"/>
        <end position="209"/>
    </location>
</feature>
<dbReference type="PANTHER" id="PTHR45674">
    <property type="entry name" value="DNA LIGASE 1/3 FAMILY MEMBER"/>
    <property type="match status" value="1"/>
</dbReference>
<feature type="non-terminal residue" evidence="4">
    <location>
        <position position="325"/>
    </location>
</feature>
<sequence>MDKYYVSTKIDGNICFVNKDSTGISIVSHNNNSFKRPELEKECSEILKNKCGLFVGEIYFHDESKRTRSYDLKREIGNNKSDIRIALFDIISFENKDYKENDWSEKKKILSDNFKSTGKVYFLSETELSSRKEIEEIFNKTIVESNEEGLVVRGENGPVFKIKEYHSFDMAILGYVNGYTNNFSLMKEVLVGVMTEENKFLITGVVANGFDIEQREKLSKDFEKIKVDSDSIIVSGAKIPFTMVKPIHVVEIESTDIINSTSDGFIKKYSINFKDKYSFEQKTNSVSLTTPVYTRFRDDKKVNLNDIGINQITRVIEIPEEENDT</sequence>
<accession>A0A381XZA9</accession>
<dbReference type="InterPro" id="IPR012310">
    <property type="entry name" value="DNA_ligase_ATP-dep_cent"/>
</dbReference>
<dbReference type="GO" id="GO:0006310">
    <property type="term" value="P:DNA recombination"/>
    <property type="evidence" value="ECO:0007669"/>
    <property type="project" value="InterPro"/>
</dbReference>
<dbReference type="PROSITE" id="PS50160">
    <property type="entry name" value="DNA_LIGASE_A3"/>
    <property type="match status" value="1"/>
</dbReference>
<dbReference type="SUPFAM" id="SSF50249">
    <property type="entry name" value="Nucleic acid-binding proteins"/>
    <property type="match status" value="1"/>
</dbReference>
<dbReference type="GO" id="GO:0003910">
    <property type="term" value="F:DNA ligase (ATP) activity"/>
    <property type="evidence" value="ECO:0007669"/>
    <property type="project" value="InterPro"/>
</dbReference>
<dbReference type="InterPro" id="IPR012309">
    <property type="entry name" value="DNA_ligase_ATP-dep_C"/>
</dbReference>
<dbReference type="EMBL" id="UINC01016888">
    <property type="protein sequence ID" value="SVA69970.1"/>
    <property type="molecule type" value="Genomic_DNA"/>
</dbReference>
<dbReference type="GO" id="GO:0005524">
    <property type="term" value="F:ATP binding"/>
    <property type="evidence" value="ECO:0007669"/>
    <property type="project" value="InterPro"/>
</dbReference>
<dbReference type="PANTHER" id="PTHR45674:SF4">
    <property type="entry name" value="DNA LIGASE 1"/>
    <property type="match status" value="1"/>
</dbReference>
<dbReference type="Gene3D" id="2.40.50.140">
    <property type="entry name" value="Nucleic acid-binding proteins"/>
    <property type="match status" value="1"/>
</dbReference>
<evidence type="ECO:0000259" key="3">
    <source>
        <dbReference type="PROSITE" id="PS50160"/>
    </source>
</evidence>
<dbReference type="SUPFAM" id="SSF56091">
    <property type="entry name" value="DNA ligase/mRNA capping enzyme, catalytic domain"/>
    <property type="match status" value="1"/>
</dbReference>
<protein>
    <recommendedName>
        <fullName evidence="3">ATP-dependent DNA ligase family profile domain-containing protein</fullName>
    </recommendedName>
</protein>
<evidence type="ECO:0000313" key="4">
    <source>
        <dbReference type="EMBL" id="SVA69970.1"/>
    </source>
</evidence>